<evidence type="ECO:0000256" key="3">
    <source>
        <dbReference type="ARBA" id="ARBA00010617"/>
    </source>
</evidence>
<dbReference type="PRINTS" id="PR00463">
    <property type="entry name" value="EP450I"/>
</dbReference>
<keyword evidence="4 9" id="KW-0349">Heme</keyword>
<dbReference type="InterPro" id="IPR001128">
    <property type="entry name" value="Cyt_P450"/>
</dbReference>
<dbReference type="InterPro" id="IPR050364">
    <property type="entry name" value="Cytochrome_P450_fung"/>
</dbReference>
<keyword evidence="11" id="KW-0812">Transmembrane</keyword>
<evidence type="ECO:0000256" key="6">
    <source>
        <dbReference type="ARBA" id="ARBA00023002"/>
    </source>
</evidence>
<comment type="cofactor">
    <cofactor evidence="1 9">
        <name>heme</name>
        <dbReference type="ChEBI" id="CHEBI:30413"/>
    </cofactor>
</comment>
<dbReference type="EMBL" id="MU157829">
    <property type="protein sequence ID" value="KAF9533207.1"/>
    <property type="molecule type" value="Genomic_DNA"/>
</dbReference>
<dbReference type="GO" id="GO:0016705">
    <property type="term" value="F:oxidoreductase activity, acting on paired donors, with incorporation or reduction of molecular oxygen"/>
    <property type="evidence" value="ECO:0007669"/>
    <property type="project" value="InterPro"/>
</dbReference>
<evidence type="ECO:0000256" key="11">
    <source>
        <dbReference type="SAM" id="Phobius"/>
    </source>
</evidence>
<comment type="similarity">
    <text evidence="3 10">Belongs to the cytochrome P450 family.</text>
</comment>
<dbReference type="Gene3D" id="1.10.630.10">
    <property type="entry name" value="Cytochrome P450"/>
    <property type="match status" value="1"/>
</dbReference>
<sequence>MTVLSQGWYGLVVACLSIIMIAAVVRMFSRGLRLPYPPGPPPASWLGGNIADVPQVKPWLQYTDWKKQYGNLVYFRLYGQHNIIINDYNTAVELCEKRSNNYSDRPSAIILDLMGWDFNSGLKPYGDHWRIERRMFQQAYKPDVVVSYWGIQTQKVQDLLYGLLTTPNDFRSHIKTVAAAVVMSAVYSHDISPKDDYYVGLAEASVAKLSESVFPGASIVNAIPILRHLPEWFPGAGFHTFAREARKLTDQMLNAPIAMVEKKMENGTAQPCLASELLSTCKNEKDRMHTKCVCATSYAAGADTTVASIESFFYAIAKFPEVQRKAQEEIDSVVGNDRLPTMNDRPSLLYVEAIYREVLRWMPALPLGVAHGTSADDVYEGQHIPRGASIIVNTWAMTHDPNVYPNPDIFNPSRFFTKDGRLNDDEVLYTFGFGRRVCPGRHLASNTLWLTIVTVLALFNIGKKVKADGNEVPIKTDFTSGLVTHPLPYECSIAPRSEVARRLILDTSAHIE</sequence>
<keyword evidence="13" id="KW-1185">Reference proteome</keyword>
<gene>
    <name evidence="12" type="ORF">CPB83DRAFT_890324</name>
</gene>
<dbReference type="AlphaFoldDB" id="A0A9P6JTJ4"/>
<dbReference type="PANTHER" id="PTHR46300:SF7">
    <property type="entry name" value="P450, PUTATIVE (EUROFUNG)-RELATED"/>
    <property type="match status" value="1"/>
</dbReference>
<dbReference type="GO" id="GO:0004497">
    <property type="term" value="F:monooxygenase activity"/>
    <property type="evidence" value="ECO:0007669"/>
    <property type="project" value="UniProtKB-KW"/>
</dbReference>
<organism evidence="12 13">
    <name type="scientific">Crepidotus variabilis</name>
    <dbReference type="NCBI Taxonomy" id="179855"/>
    <lineage>
        <taxon>Eukaryota</taxon>
        <taxon>Fungi</taxon>
        <taxon>Dikarya</taxon>
        <taxon>Basidiomycota</taxon>
        <taxon>Agaricomycotina</taxon>
        <taxon>Agaricomycetes</taxon>
        <taxon>Agaricomycetidae</taxon>
        <taxon>Agaricales</taxon>
        <taxon>Agaricineae</taxon>
        <taxon>Crepidotaceae</taxon>
        <taxon>Crepidotus</taxon>
    </lineage>
</organism>
<keyword evidence="6 10" id="KW-0560">Oxidoreductase</keyword>
<dbReference type="GO" id="GO:0005506">
    <property type="term" value="F:iron ion binding"/>
    <property type="evidence" value="ECO:0007669"/>
    <property type="project" value="InterPro"/>
</dbReference>
<evidence type="ECO:0000256" key="2">
    <source>
        <dbReference type="ARBA" id="ARBA00005179"/>
    </source>
</evidence>
<dbReference type="Pfam" id="PF00067">
    <property type="entry name" value="p450"/>
    <property type="match status" value="1"/>
</dbReference>
<evidence type="ECO:0000313" key="13">
    <source>
        <dbReference type="Proteomes" id="UP000807306"/>
    </source>
</evidence>
<dbReference type="InterPro" id="IPR036396">
    <property type="entry name" value="Cyt_P450_sf"/>
</dbReference>
<evidence type="ECO:0000256" key="7">
    <source>
        <dbReference type="ARBA" id="ARBA00023004"/>
    </source>
</evidence>
<dbReference type="OrthoDB" id="2789670at2759"/>
<keyword evidence="11" id="KW-0472">Membrane</keyword>
<dbReference type="GO" id="GO:0020037">
    <property type="term" value="F:heme binding"/>
    <property type="evidence" value="ECO:0007669"/>
    <property type="project" value="InterPro"/>
</dbReference>
<keyword evidence="11" id="KW-1133">Transmembrane helix</keyword>
<dbReference type="PROSITE" id="PS00086">
    <property type="entry name" value="CYTOCHROME_P450"/>
    <property type="match status" value="1"/>
</dbReference>
<reference evidence="12" key="1">
    <citation type="submission" date="2020-11" db="EMBL/GenBank/DDBJ databases">
        <authorList>
            <consortium name="DOE Joint Genome Institute"/>
            <person name="Ahrendt S."/>
            <person name="Riley R."/>
            <person name="Andreopoulos W."/>
            <person name="Labutti K."/>
            <person name="Pangilinan J."/>
            <person name="Ruiz-Duenas F.J."/>
            <person name="Barrasa J.M."/>
            <person name="Sanchez-Garcia M."/>
            <person name="Camarero S."/>
            <person name="Miyauchi S."/>
            <person name="Serrano A."/>
            <person name="Linde D."/>
            <person name="Babiker R."/>
            <person name="Drula E."/>
            <person name="Ayuso-Fernandez I."/>
            <person name="Pacheco R."/>
            <person name="Padilla G."/>
            <person name="Ferreira P."/>
            <person name="Barriuso J."/>
            <person name="Kellner H."/>
            <person name="Castanera R."/>
            <person name="Alfaro M."/>
            <person name="Ramirez L."/>
            <person name="Pisabarro A.G."/>
            <person name="Kuo A."/>
            <person name="Tritt A."/>
            <person name="Lipzen A."/>
            <person name="He G."/>
            <person name="Yan M."/>
            <person name="Ng V."/>
            <person name="Cullen D."/>
            <person name="Martin F."/>
            <person name="Rosso M.-N."/>
            <person name="Henrissat B."/>
            <person name="Hibbett D."/>
            <person name="Martinez A.T."/>
            <person name="Grigoriev I.V."/>
        </authorList>
    </citation>
    <scope>NUCLEOTIDE SEQUENCE</scope>
    <source>
        <strain evidence="12">CBS 506.95</strain>
    </source>
</reference>
<feature type="binding site" description="axial binding residue" evidence="9">
    <location>
        <position position="438"/>
    </location>
    <ligand>
        <name>heme</name>
        <dbReference type="ChEBI" id="CHEBI:30413"/>
    </ligand>
    <ligandPart>
        <name>Fe</name>
        <dbReference type="ChEBI" id="CHEBI:18248"/>
    </ligandPart>
</feature>
<evidence type="ECO:0000256" key="8">
    <source>
        <dbReference type="ARBA" id="ARBA00023033"/>
    </source>
</evidence>
<evidence type="ECO:0000256" key="1">
    <source>
        <dbReference type="ARBA" id="ARBA00001971"/>
    </source>
</evidence>
<comment type="caution">
    <text evidence="12">The sequence shown here is derived from an EMBL/GenBank/DDBJ whole genome shotgun (WGS) entry which is preliminary data.</text>
</comment>
<keyword evidence="5 9" id="KW-0479">Metal-binding</keyword>
<protein>
    <submittedName>
        <fullName evidence="12">Cytochrome P450</fullName>
    </submittedName>
</protein>
<dbReference type="Proteomes" id="UP000807306">
    <property type="component" value="Unassembled WGS sequence"/>
</dbReference>
<dbReference type="SUPFAM" id="SSF48264">
    <property type="entry name" value="Cytochrome P450"/>
    <property type="match status" value="1"/>
</dbReference>
<keyword evidence="8 10" id="KW-0503">Monooxygenase</keyword>
<evidence type="ECO:0000256" key="4">
    <source>
        <dbReference type="ARBA" id="ARBA00022617"/>
    </source>
</evidence>
<accession>A0A9P6JTJ4</accession>
<evidence type="ECO:0000256" key="10">
    <source>
        <dbReference type="RuleBase" id="RU000461"/>
    </source>
</evidence>
<dbReference type="CDD" id="cd11065">
    <property type="entry name" value="CYP64-like"/>
    <property type="match status" value="1"/>
</dbReference>
<dbReference type="PRINTS" id="PR00385">
    <property type="entry name" value="P450"/>
</dbReference>
<feature type="transmembrane region" description="Helical" evidence="11">
    <location>
        <begin position="6"/>
        <end position="25"/>
    </location>
</feature>
<evidence type="ECO:0000313" key="12">
    <source>
        <dbReference type="EMBL" id="KAF9533207.1"/>
    </source>
</evidence>
<proteinExistence type="inferred from homology"/>
<dbReference type="InterPro" id="IPR017972">
    <property type="entry name" value="Cyt_P450_CS"/>
</dbReference>
<evidence type="ECO:0000256" key="5">
    <source>
        <dbReference type="ARBA" id="ARBA00022723"/>
    </source>
</evidence>
<dbReference type="InterPro" id="IPR002401">
    <property type="entry name" value="Cyt_P450_E_grp-I"/>
</dbReference>
<comment type="pathway">
    <text evidence="2">Secondary metabolite biosynthesis.</text>
</comment>
<name>A0A9P6JTJ4_9AGAR</name>
<dbReference type="PANTHER" id="PTHR46300">
    <property type="entry name" value="P450, PUTATIVE (EUROFUNG)-RELATED-RELATED"/>
    <property type="match status" value="1"/>
</dbReference>
<keyword evidence="7 9" id="KW-0408">Iron</keyword>
<evidence type="ECO:0000256" key="9">
    <source>
        <dbReference type="PIRSR" id="PIRSR602401-1"/>
    </source>
</evidence>